<organism evidence="1 2">
    <name type="scientific">Stakelama sediminis</name>
    <dbReference type="NCBI Taxonomy" id="463200"/>
    <lineage>
        <taxon>Bacteria</taxon>
        <taxon>Pseudomonadati</taxon>
        <taxon>Pseudomonadota</taxon>
        <taxon>Alphaproteobacteria</taxon>
        <taxon>Sphingomonadales</taxon>
        <taxon>Sphingomonadaceae</taxon>
        <taxon>Stakelama</taxon>
    </lineage>
</organism>
<reference evidence="1 2" key="1">
    <citation type="submission" date="2020-08" db="EMBL/GenBank/DDBJ databases">
        <title>Genomic Encyclopedia of Type Strains, Phase IV (KMG-IV): sequencing the most valuable type-strain genomes for metagenomic binning, comparative biology and taxonomic classification.</title>
        <authorList>
            <person name="Goeker M."/>
        </authorList>
    </citation>
    <scope>NUCLEOTIDE SEQUENCE [LARGE SCALE GENOMIC DNA]</scope>
    <source>
        <strain evidence="1 2">DSM 27203</strain>
    </source>
</reference>
<proteinExistence type="predicted"/>
<dbReference type="RefSeq" id="WP_184001145.1">
    <property type="nucleotide sequence ID" value="NZ_BAABIF010000004.1"/>
</dbReference>
<dbReference type="AlphaFoldDB" id="A0A840YUW3"/>
<dbReference type="InterPro" id="IPR010869">
    <property type="entry name" value="DUF1501"/>
</dbReference>
<evidence type="ECO:0000313" key="2">
    <source>
        <dbReference type="Proteomes" id="UP000554342"/>
    </source>
</evidence>
<name>A0A840YUW3_9SPHN</name>
<dbReference type="EMBL" id="JACIJI010000001">
    <property type="protein sequence ID" value="MBB5717366.1"/>
    <property type="molecule type" value="Genomic_DNA"/>
</dbReference>
<gene>
    <name evidence="1" type="ORF">FHR23_000273</name>
</gene>
<keyword evidence="2" id="KW-1185">Reference proteome</keyword>
<dbReference type="Pfam" id="PF07394">
    <property type="entry name" value="DUF1501"/>
    <property type="match status" value="1"/>
</dbReference>
<sequence>MITRRGFVSGATVGMASLGLVPGMAFARTAGNRRFVFIIQRGAADGLHIVAPVGDPAYVSARGALAKDFADAPRLDSMFALHPALERIGGLFKQGDALFVHAIASPYRDRSHFDGQNVLESGGVAAYRIKTGWLNRILPLLPADEARAIAVSETVPLTLRGSVQVASYAPSRLPGASADLLDRVSALYAHDPQLDAVWSKALGTRAMAGDLSRANVQDAAQMGALAAKLLVGDKAARIAMIETEGWDTHSAQSGRLRTQLKRLDAMVGGLRDGLGEAWADTVVLVATEFGRTVAINGTGGTDHGTASLAMLLGGAVRGGKVRADWPGLGQGALYQGRDLKPTAGLDALITGAMAEHFGLDPVRVKQQLFPELSAATPMQSLIRT</sequence>
<dbReference type="PANTHER" id="PTHR43737:SF1">
    <property type="entry name" value="DUF1501 DOMAIN-CONTAINING PROTEIN"/>
    <property type="match status" value="1"/>
</dbReference>
<dbReference type="InterPro" id="IPR006311">
    <property type="entry name" value="TAT_signal"/>
</dbReference>
<dbReference type="Proteomes" id="UP000554342">
    <property type="component" value="Unassembled WGS sequence"/>
</dbReference>
<dbReference type="PROSITE" id="PS51318">
    <property type="entry name" value="TAT"/>
    <property type="match status" value="1"/>
</dbReference>
<evidence type="ECO:0000313" key="1">
    <source>
        <dbReference type="EMBL" id="MBB5717366.1"/>
    </source>
</evidence>
<comment type="caution">
    <text evidence="1">The sequence shown here is derived from an EMBL/GenBank/DDBJ whole genome shotgun (WGS) entry which is preliminary data.</text>
</comment>
<dbReference type="PANTHER" id="PTHR43737">
    <property type="entry name" value="BLL7424 PROTEIN"/>
    <property type="match status" value="1"/>
</dbReference>
<accession>A0A840YUW3</accession>
<protein>
    <submittedName>
        <fullName evidence="1">Uncharacterized protein (DUF1501 family)</fullName>
    </submittedName>
</protein>